<organism evidence="2 3">
    <name type="scientific">Rhynchophorus ferrugineus</name>
    <name type="common">Red palm weevil</name>
    <name type="synonym">Curculio ferrugineus</name>
    <dbReference type="NCBI Taxonomy" id="354439"/>
    <lineage>
        <taxon>Eukaryota</taxon>
        <taxon>Metazoa</taxon>
        <taxon>Ecdysozoa</taxon>
        <taxon>Arthropoda</taxon>
        <taxon>Hexapoda</taxon>
        <taxon>Insecta</taxon>
        <taxon>Pterygota</taxon>
        <taxon>Neoptera</taxon>
        <taxon>Endopterygota</taxon>
        <taxon>Coleoptera</taxon>
        <taxon>Polyphaga</taxon>
        <taxon>Cucujiformia</taxon>
        <taxon>Curculionidae</taxon>
        <taxon>Dryophthorinae</taxon>
        <taxon>Rhynchophorus</taxon>
    </lineage>
</organism>
<feature type="transmembrane region" description="Helical" evidence="1">
    <location>
        <begin position="46"/>
        <end position="69"/>
    </location>
</feature>
<protein>
    <submittedName>
        <fullName evidence="2">Uncharacterized protein</fullName>
    </submittedName>
</protein>
<reference evidence="2" key="1">
    <citation type="submission" date="2020-08" db="EMBL/GenBank/DDBJ databases">
        <title>Genome sequencing and assembly of the red palm weevil Rhynchophorus ferrugineus.</title>
        <authorList>
            <person name="Dias G.B."/>
            <person name="Bergman C.M."/>
            <person name="Manee M."/>
        </authorList>
    </citation>
    <scope>NUCLEOTIDE SEQUENCE</scope>
    <source>
        <strain evidence="2">AA-2017</strain>
        <tissue evidence="2">Whole larva</tissue>
    </source>
</reference>
<feature type="transmembrane region" description="Helical" evidence="1">
    <location>
        <begin position="119"/>
        <end position="140"/>
    </location>
</feature>
<name>A0A834I456_RHYFE</name>
<sequence length="374" mass="42059">MAFVEKCFCCSLPIACGFFAAYLLIAYLIAFAFELIWIILESSHTLPTAAVLLATGYFAMSLFAALLLHGLATKNIFCLVGWMFAVTVLTFPEAGLVIYMSVDYWGTGHIYGMTELSCWLIRIVINVVQIVLIQSLYTIWKEEDIVDKRMRDMSAGSAMGEPVPILNSQYYQNNGYDGSLDQLNMTNTMKRYGSMPHLWNTAIPNNTPLMQIPYAGYLSTASEFNASVFVPNMDHSELHEKKAQSLMDLRFLDQQAPMTYAQQWLSGSVNDTASIIEPKQRAMSEIHYSTLPAKMSRCQSVDALNTANKSSHIIRNRSGFYAQPIENYGVPIYYGPLDGPDFLIYKKRMEKLTSKNSLSNNSADDVQKYRDVAL</sequence>
<dbReference type="EMBL" id="JAACXV010013081">
    <property type="protein sequence ID" value="KAF7274100.1"/>
    <property type="molecule type" value="Genomic_DNA"/>
</dbReference>
<keyword evidence="1" id="KW-0812">Transmembrane</keyword>
<evidence type="ECO:0000313" key="3">
    <source>
        <dbReference type="Proteomes" id="UP000625711"/>
    </source>
</evidence>
<evidence type="ECO:0000313" key="2">
    <source>
        <dbReference type="EMBL" id="KAF7274100.1"/>
    </source>
</evidence>
<dbReference type="AlphaFoldDB" id="A0A834I456"/>
<keyword evidence="1" id="KW-1133">Transmembrane helix</keyword>
<feature type="transmembrane region" description="Helical" evidence="1">
    <location>
        <begin position="12"/>
        <end position="40"/>
    </location>
</feature>
<accession>A0A834I456</accession>
<evidence type="ECO:0000256" key="1">
    <source>
        <dbReference type="SAM" id="Phobius"/>
    </source>
</evidence>
<feature type="transmembrane region" description="Helical" evidence="1">
    <location>
        <begin position="76"/>
        <end position="99"/>
    </location>
</feature>
<proteinExistence type="predicted"/>
<keyword evidence="3" id="KW-1185">Reference proteome</keyword>
<dbReference type="OrthoDB" id="6339047at2759"/>
<dbReference type="Proteomes" id="UP000625711">
    <property type="component" value="Unassembled WGS sequence"/>
</dbReference>
<keyword evidence="1" id="KW-0472">Membrane</keyword>
<gene>
    <name evidence="2" type="ORF">GWI33_013218</name>
</gene>
<comment type="caution">
    <text evidence="2">The sequence shown here is derived from an EMBL/GenBank/DDBJ whole genome shotgun (WGS) entry which is preliminary data.</text>
</comment>